<dbReference type="SMART" id="SM00052">
    <property type="entry name" value="EAL"/>
    <property type="match status" value="1"/>
</dbReference>
<dbReference type="Gene3D" id="3.30.70.270">
    <property type="match status" value="1"/>
</dbReference>
<dbReference type="NCBIfam" id="TIGR00254">
    <property type="entry name" value="GGDEF"/>
    <property type="match status" value="1"/>
</dbReference>
<evidence type="ECO:0000259" key="2">
    <source>
        <dbReference type="PROSITE" id="PS50113"/>
    </source>
</evidence>
<dbReference type="Gene3D" id="3.20.20.450">
    <property type="entry name" value="EAL domain"/>
    <property type="match status" value="1"/>
</dbReference>
<dbReference type="Pfam" id="PF08448">
    <property type="entry name" value="PAS_4"/>
    <property type="match status" value="1"/>
</dbReference>
<dbReference type="NCBIfam" id="TIGR00229">
    <property type="entry name" value="sensory_box"/>
    <property type="match status" value="3"/>
</dbReference>
<feature type="domain" description="PAS" evidence="1">
    <location>
        <begin position="471"/>
        <end position="517"/>
    </location>
</feature>
<dbReference type="Pfam" id="PF00990">
    <property type="entry name" value="GGDEF"/>
    <property type="match status" value="1"/>
</dbReference>
<dbReference type="FunFam" id="3.30.70.270:FF:000001">
    <property type="entry name" value="Diguanylate cyclase domain protein"/>
    <property type="match status" value="1"/>
</dbReference>
<accession>B7KEH4</accession>
<dbReference type="InterPro" id="IPR029787">
    <property type="entry name" value="Nucleotide_cyclase"/>
</dbReference>
<evidence type="ECO:0000259" key="4">
    <source>
        <dbReference type="PROSITE" id="PS50887"/>
    </source>
</evidence>
<dbReference type="AlphaFoldDB" id="B7KEH4"/>
<dbReference type="InterPro" id="IPR001610">
    <property type="entry name" value="PAC"/>
</dbReference>
<dbReference type="SUPFAM" id="SSF55073">
    <property type="entry name" value="Nucleotide cyclase"/>
    <property type="match status" value="1"/>
</dbReference>
<reference evidence="6" key="1">
    <citation type="journal article" date="2011" name="MBio">
        <title>Novel metabolic attributes of the genus Cyanothece, comprising a group of unicellular nitrogen-fixing Cyanobacteria.</title>
        <authorList>
            <person name="Bandyopadhyay A."/>
            <person name="Elvitigala T."/>
            <person name="Welsh E."/>
            <person name="Stockel J."/>
            <person name="Liberton M."/>
            <person name="Min H."/>
            <person name="Sherman L.A."/>
            <person name="Pakrasi H.B."/>
        </authorList>
    </citation>
    <scope>NUCLEOTIDE SEQUENCE [LARGE SCALE GENOMIC DNA]</scope>
    <source>
        <strain evidence="6">PCC 7424</strain>
    </source>
</reference>
<dbReference type="Pfam" id="PF00989">
    <property type="entry name" value="PAS"/>
    <property type="match status" value="1"/>
</dbReference>
<dbReference type="PROSITE" id="PS50887">
    <property type="entry name" value="GGDEF"/>
    <property type="match status" value="1"/>
</dbReference>
<name>B7KEH4_GLOC7</name>
<dbReference type="KEGG" id="cyc:PCC7424_4938"/>
<dbReference type="InterPro" id="IPR035965">
    <property type="entry name" value="PAS-like_dom_sf"/>
</dbReference>
<dbReference type="GO" id="GO:0006355">
    <property type="term" value="P:regulation of DNA-templated transcription"/>
    <property type="evidence" value="ECO:0007669"/>
    <property type="project" value="InterPro"/>
</dbReference>
<dbReference type="CDD" id="cd01948">
    <property type="entry name" value="EAL"/>
    <property type="match status" value="1"/>
</dbReference>
<dbReference type="FunFam" id="3.20.20.450:FF:000001">
    <property type="entry name" value="Cyclic di-GMP phosphodiesterase yahA"/>
    <property type="match status" value="1"/>
</dbReference>
<dbReference type="OrthoDB" id="543801at2"/>
<organism evidence="5 6">
    <name type="scientific">Gloeothece citriformis (strain PCC 7424)</name>
    <name type="common">Cyanothece sp. (strain PCC 7424)</name>
    <dbReference type="NCBI Taxonomy" id="65393"/>
    <lineage>
        <taxon>Bacteria</taxon>
        <taxon>Bacillati</taxon>
        <taxon>Cyanobacteriota</taxon>
        <taxon>Cyanophyceae</taxon>
        <taxon>Oscillatoriophycideae</taxon>
        <taxon>Chroococcales</taxon>
        <taxon>Aphanothecaceae</taxon>
        <taxon>Gloeothece</taxon>
        <taxon>Gloeothece citriformis</taxon>
    </lineage>
</organism>
<evidence type="ECO:0000259" key="1">
    <source>
        <dbReference type="PROSITE" id="PS50112"/>
    </source>
</evidence>
<dbReference type="PROSITE" id="PS50883">
    <property type="entry name" value="EAL"/>
    <property type="match status" value="1"/>
</dbReference>
<dbReference type="InterPro" id="IPR043128">
    <property type="entry name" value="Rev_trsase/Diguanyl_cyclase"/>
</dbReference>
<dbReference type="RefSeq" id="WP_015956873.1">
    <property type="nucleotide sequence ID" value="NC_011729.1"/>
</dbReference>
<sequence>MPVIKSLQPLSELIANHNNWLIDQVVEDIRQIHDSYDQLTLTEAGKRAIPKLSLILIDAIENHSHLQNPSPYLNSLQTAISTTFKSQKLDRQKDTNHLIFVQKLIKLCHQCYLKILNLENFSQEQYQEFRRFINQFFENLEIELYQQNWINHLALEQEKKRQIYHQKIDLINEDIEEITDKVLSQWIVALQIQTSLQIKYGNSPSNKKRIRRLNQSITEKELSGKSIGYLNNLTDMTEQKNAEEVTTHINQEIQALFDAFPDILFRINDQGIILDYKLQEQQLLSTAPEEVIGKSIQEVFPEPIGNQLYEGIQQVLLTRQPLSLEYSLNIEDKKRFFEARIVQLNQTEIIAVIRDISARKHTELALRESEERLSTIISTNPNGLLILDREGKVLFVNPAAEILFGRPKKDLMGQILGLPIIVNNYSEIEILQPTGKMVIARIRQVKILWEEKEAFLASLVDVTDLKGAQKQLKILKQATEQSPVSVIITDAEGHIEYVNRKFEKLTGYTRQEVIGKNPRLLKSGKISQDQYKQLWRTLTSGQEWHGEFHNQKKNGELFWESASISPIKNEEGVITHFIAIKEDITRRKAQDRILAYQANYDALTGLPNRFLAIDRLKLAILQAERQEQRVAVMFIDLDRFKNVNDTLGHEYGDLLLKQVAERLKKCLRKSDTVARLGGDEFLIIIPNLKQPSHCKGIAKKILSSLEKPFNLLEEEAFISASIGITLYPDDGDDVNALMRNADTAMYLGKRGGRNDFKFYTLGMNETNRTRIIIENLLHQALKKKEIYLVYQPIMELKTEKVIGAEALLRWNNPQLGQVSPDQFIPIAEETGLINQLGAWVISQACQEVVQWKAQGTPISVAVNLSPRQFRDSKLLKIITDAIAVNGITNHDLELEITEKLLLEDSPGSQGILSQLHQMNFPLSIDDFGTGYSALSYLIKFPFNRLKIDRSFITDMTHSQKAMGLVKTIIAMSHGLNLQVIAEGVETSEQLNSLKSQGCDYAQGYFFSRPLTGEEFRYYLQLNKNPPS</sequence>
<feature type="domain" description="GGDEF" evidence="4">
    <location>
        <begin position="628"/>
        <end position="761"/>
    </location>
</feature>
<dbReference type="CDD" id="cd00130">
    <property type="entry name" value="PAS"/>
    <property type="match status" value="3"/>
</dbReference>
<proteinExistence type="predicted"/>
<dbReference type="Gene3D" id="3.30.450.20">
    <property type="entry name" value="PAS domain"/>
    <property type="match status" value="3"/>
</dbReference>
<evidence type="ECO:0000313" key="5">
    <source>
        <dbReference type="EMBL" id="ACK73292.1"/>
    </source>
</evidence>
<dbReference type="PROSITE" id="PS50113">
    <property type="entry name" value="PAC"/>
    <property type="match status" value="1"/>
</dbReference>
<dbReference type="SMART" id="SM00086">
    <property type="entry name" value="PAC"/>
    <property type="match status" value="2"/>
</dbReference>
<dbReference type="STRING" id="65393.PCC7424_4938"/>
<dbReference type="InterPro" id="IPR035919">
    <property type="entry name" value="EAL_sf"/>
</dbReference>
<dbReference type="PANTHER" id="PTHR44757">
    <property type="entry name" value="DIGUANYLATE CYCLASE DGCP"/>
    <property type="match status" value="1"/>
</dbReference>
<feature type="domain" description="PAC" evidence="2">
    <location>
        <begin position="544"/>
        <end position="596"/>
    </location>
</feature>
<dbReference type="CDD" id="cd01949">
    <property type="entry name" value="GGDEF"/>
    <property type="match status" value="1"/>
</dbReference>
<dbReference type="Pfam" id="PF00563">
    <property type="entry name" value="EAL"/>
    <property type="match status" value="1"/>
</dbReference>
<dbReference type="InterPro" id="IPR013767">
    <property type="entry name" value="PAS_fold"/>
</dbReference>
<feature type="domain" description="EAL" evidence="3">
    <location>
        <begin position="770"/>
        <end position="1023"/>
    </location>
</feature>
<dbReference type="HOGENOM" id="CLU_000445_70_20_3"/>
<dbReference type="Proteomes" id="UP000002384">
    <property type="component" value="Chromosome"/>
</dbReference>
<dbReference type="InterPro" id="IPR000014">
    <property type="entry name" value="PAS"/>
</dbReference>
<feature type="domain" description="PAS" evidence="1">
    <location>
        <begin position="249"/>
        <end position="319"/>
    </location>
</feature>
<dbReference type="InterPro" id="IPR013656">
    <property type="entry name" value="PAS_4"/>
</dbReference>
<dbReference type="PROSITE" id="PS50112">
    <property type="entry name" value="PAS"/>
    <property type="match status" value="3"/>
</dbReference>
<protein>
    <submittedName>
        <fullName evidence="5">Diguanylate cyclase/phosphodiesterase with PAS/PAC sensor(S)</fullName>
    </submittedName>
</protein>
<evidence type="ECO:0000259" key="3">
    <source>
        <dbReference type="PROSITE" id="PS50883"/>
    </source>
</evidence>
<dbReference type="EMBL" id="CP001291">
    <property type="protein sequence ID" value="ACK73292.1"/>
    <property type="molecule type" value="Genomic_DNA"/>
</dbReference>
<dbReference type="SMART" id="SM00091">
    <property type="entry name" value="PAS"/>
    <property type="match status" value="3"/>
</dbReference>
<dbReference type="SUPFAM" id="SSF141868">
    <property type="entry name" value="EAL domain-like"/>
    <property type="match status" value="1"/>
</dbReference>
<dbReference type="InterPro" id="IPR052155">
    <property type="entry name" value="Biofilm_reg_signaling"/>
</dbReference>
<dbReference type="eggNOG" id="COG5001">
    <property type="taxonomic scope" value="Bacteria"/>
</dbReference>
<dbReference type="InterPro" id="IPR001633">
    <property type="entry name" value="EAL_dom"/>
</dbReference>
<feature type="domain" description="PAS" evidence="1">
    <location>
        <begin position="369"/>
        <end position="414"/>
    </location>
</feature>
<dbReference type="SUPFAM" id="SSF55785">
    <property type="entry name" value="PYP-like sensor domain (PAS domain)"/>
    <property type="match status" value="3"/>
</dbReference>
<dbReference type="SMART" id="SM00267">
    <property type="entry name" value="GGDEF"/>
    <property type="match status" value="1"/>
</dbReference>
<dbReference type="InterPro" id="IPR000700">
    <property type="entry name" value="PAS-assoc_C"/>
</dbReference>
<dbReference type="PANTHER" id="PTHR44757:SF2">
    <property type="entry name" value="BIOFILM ARCHITECTURE MAINTENANCE PROTEIN MBAA"/>
    <property type="match status" value="1"/>
</dbReference>
<keyword evidence="6" id="KW-1185">Reference proteome</keyword>
<dbReference type="Pfam" id="PF13426">
    <property type="entry name" value="PAS_9"/>
    <property type="match status" value="1"/>
</dbReference>
<dbReference type="InterPro" id="IPR000160">
    <property type="entry name" value="GGDEF_dom"/>
</dbReference>
<gene>
    <name evidence="5" type="ordered locus">PCC7424_4938</name>
</gene>
<evidence type="ECO:0000313" key="6">
    <source>
        <dbReference type="Proteomes" id="UP000002384"/>
    </source>
</evidence>